<keyword evidence="2" id="KW-1185">Reference proteome</keyword>
<dbReference type="Proteomes" id="UP001238179">
    <property type="component" value="Chromosome"/>
</dbReference>
<dbReference type="EMBL" id="AP027080">
    <property type="protein sequence ID" value="BDU71510.1"/>
    <property type="molecule type" value="Genomic_DNA"/>
</dbReference>
<evidence type="ECO:0000313" key="2">
    <source>
        <dbReference type="Proteomes" id="UP001238179"/>
    </source>
</evidence>
<organism evidence="1 2">
    <name type="scientific">Mesoterricola silvestris</name>
    <dbReference type="NCBI Taxonomy" id="2927979"/>
    <lineage>
        <taxon>Bacteria</taxon>
        <taxon>Pseudomonadati</taxon>
        <taxon>Acidobacteriota</taxon>
        <taxon>Holophagae</taxon>
        <taxon>Holophagales</taxon>
        <taxon>Holophagaceae</taxon>
        <taxon>Mesoterricola</taxon>
    </lineage>
</organism>
<evidence type="ECO:0000313" key="1">
    <source>
        <dbReference type="EMBL" id="BDU71510.1"/>
    </source>
</evidence>
<dbReference type="AlphaFoldDB" id="A0AA48K7V9"/>
<reference evidence="2" key="1">
    <citation type="journal article" date="2023" name="Int. J. Syst. Evol. Microbiol.">
        <title>Mesoterricola silvestris gen. nov., sp. nov., Mesoterricola sediminis sp. nov., Geothrix oryzae sp. nov., Geothrix edaphica sp. nov., Geothrix rubra sp. nov., and Geothrix limicola sp. nov., six novel members of Acidobacteriota isolated from soils.</title>
        <authorList>
            <person name="Itoh H."/>
            <person name="Sugisawa Y."/>
            <person name="Mise K."/>
            <person name="Xu Z."/>
            <person name="Kuniyasu M."/>
            <person name="Ushijima N."/>
            <person name="Kawano K."/>
            <person name="Kobayashi E."/>
            <person name="Shiratori Y."/>
            <person name="Masuda Y."/>
            <person name="Senoo K."/>
        </authorList>
    </citation>
    <scope>NUCLEOTIDE SEQUENCE [LARGE SCALE GENOMIC DNA]</scope>
    <source>
        <strain evidence="2">W79</strain>
    </source>
</reference>
<proteinExistence type="predicted"/>
<dbReference type="KEGG" id="msil:METEAL_06840"/>
<sequence>MATLVMRGNTCAARGLSCLNRKWICFVKPPVGYSLLPSEANGACGHRLLGAKVRKPIIRTQDGLPSFSPARPGEQSVLRRLLHSSNLVTVEILRLWARARKTAFISTISKAFKQSVAVQAFLKTPPLQLRSLNLNQRKQLMLLKAMGMVWPRNGAFKPKRVYILFPSDSKHLTGSKRKHPFGILADNSETHVFVFEDDLEGASRQVDDILKIQLTRLAQIKLFLHIIHRNKNVSFIDGYGPQWPLIAVPSAVCCWHLPLGPGSSEEGHYRCLHLFWPHASRNALKYVIPPCVTWRGWCSCLTAIDSIFQNAVRKCVPVGMAKVPGNVRPASESVTRHTFRPSGPGQGRESFTRTYTCRYDGEILPVVYPGLHLSGGTESKSDLTPGWDISEFSQNFSSNSNDISVYEVQMRTHYRQDGCFPLDGSSPNTNSKDLKKMIFKQIFSNRHRLLNPINTIFESDIHAPDNPDIHPPE</sequence>
<protein>
    <submittedName>
        <fullName evidence="1">Uncharacterized protein</fullName>
    </submittedName>
</protein>
<accession>A0AA48K7V9</accession>
<name>A0AA48K7V9_9BACT</name>
<gene>
    <name evidence="1" type="ORF">METEAL_06840</name>
</gene>